<accession>A0A833M369</accession>
<dbReference type="SUPFAM" id="SSF48452">
    <property type="entry name" value="TPR-like"/>
    <property type="match status" value="1"/>
</dbReference>
<feature type="region of interest" description="Disordered" evidence="1">
    <location>
        <begin position="39"/>
        <end position="71"/>
    </location>
</feature>
<organism evidence="2 3">
    <name type="scientific">Leptonema illini</name>
    <dbReference type="NCBI Taxonomy" id="183"/>
    <lineage>
        <taxon>Bacteria</taxon>
        <taxon>Pseudomonadati</taxon>
        <taxon>Spirochaetota</taxon>
        <taxon>Spirochaetia</taxon>
        <taxon>Leptospirales</taxon>
        <taxon>Leptospiraceae</taxon>
        <taxon>Leptonema</taxon>
    </lineage>
</organism>
<feature type="compositionally biased region" description="Polar residues" evidence="1">
    <location>
        <begin position="62"/>
        <end position="71"/>
    </location>
</feature>
<name>A0A833M369_9LEPT</name>
<comment type="caution">
    <text evidence="2">The sequence shown here is derived from an EMBL/GenBank/DDBJ whole genome shotgun (WGS) entry which is preliminary data.</text>
</comment>
<dbReference type="EMBL" id="WBUI01000002">
    <property type="protein sequence ID" value="KAB2934617.1"/>
    <property type="molecule type" value="Genomic_DNA"/>
</dbReference>
<dbReference type="Proteomes" id="UP000460298">
    <property type="component" value="Unassembled WGS sequence"/>
</dbReference>
<dbReference type="InterPro" id="IPR011990">
    <property type="entry name" value="TPR-like_helical_dom_sf"/>
</dbReference>
<proteinExistence type="predicted"/>
<evidence type="ECO:0000313" key="2">
    <source>
        <dbReference type="EMBL" id="KAB2934617.1"/>
    </source>
</evidence>
<evidence type="ECO:0000256" key="1">
    <source>
        <dbReference type="SAM" id="MobiDB-lite"/>
    </source>
</evidence>
<dbReference type="AlphaFoldDB" id="A0A833M369"/>
<sequence length="286" mass="32001">MTHTKDGHRLTAIMNRSWLQPILKLLNPEDPRGRVQFRELPLPLHGRAGGENPRTSDRKGTATGNSSIYTTGMSSLKRGDLFMTAVPADLQREAQSLLLAILKKLPLHPIVRIKQSEELLAEGQPCRHRFSLLQMDPIDADQRELFAVVDAGATTVDFPRRLFAAHLIALGDRSRNPIAAEGMFQRAIDIFPGDSATAHEGERKEFSEDDFEDDNENNCLAYYGLANALGDQGDAARALELMQKAVARSPRWARANQERIRAAIPKKEQRHIVDPLARFWLDVSIP</sequence>
<evidence type="ECO:0008006" key="4">
    <source>
        <dbReference type="Google" id="ProtNLM"/>
    </source>
</evidence>
<dbReference type="Gene3D" id="1.25.40.10">
    <property type="entry name" value="Tetratricopeptide repeat domain"/>
    <property type="match status" value="1"/>
</dbReference>
<gene>
    <name evidence="2" type="ORF">F9K24_02240</name>
</gene>
<protein>
    <recommendedName>
        <fullName evidence="4">Tetratricopeptide repeat protein</fullName>
    </recommendedName>
</protein>
<evidence type="ECO:0000313" key="3">
    <source>
        <dbReference type="Proteomes" id="UP000460298"/>
    </source>
</evidence>
<reference evidence="2 3" key="1">
    <citation type="submission" date="2019-10" db="EMBL/GenBank/DDBJ databases">
        <title>Extracellular Electron Transfer in a Candidatus Methanoperedens spp. Enrichment Culture.</title>
        <authorList>
            <person name="Berger S."/>
            <person name="Rangel Shaw D."/>
            <person name="Berben T."/>
            <person name="In 'T Zandt M."/>
            <person name="Frank J."/>
            <person name="Reimann J."/>
            <person name="Jetten M.S.M."/>
            <person name="Welte C.U."/>
        </authorList>
    </citation>
    <scope>NUCLEOTIDE SEQUENCE [LARGE SCALE GENOMIC DNA]</scope>
    <source>
        <strain evidence="2">SB12</strain>
    </source>
</reference>